<name>A0AAV1KK30_9NEOP</name>
<protein>
    <recommendedName>
        <fullName evidence="2">Peptidase S1 domain-containing protein</fullName>
    </recommendedName>
</protein>
<feature type="chain" id="PRO_5043863982" description="Peptidase S1 domain-containing protein" evidence="1">
    <location>
        <begin position="21"/>
        <end position="95"/>
    </location>
</feature>
<feature type="domain" description="Peptidase S1" evidence="2">
    <location>
        <begin position="28"/>
        <end position="76"/>
    </location>
</feature>
<comment type="caution">
    <text evidence="3">The sequence shown here is derived from an EMBL/GenBank/DDBJ whole genome shotgun (WGS) entry which is preliminary data.</text>
</comment>
<reference evidence="3 4" key="1">
    <citation type="submission" date="2023-11" db="EMBL/GenBank/DDBJ databases">
        <authorList>
            <person name="Hedman E."/>
            <person name="Englund M."/>
            <person name="Stromberg M."/>
            <person name="Nyberg Akerstrom W."/>
            <person name="Nylinder S."/>
            <person name="Jareborg N."/>
            <person name="Kallberg Y."/>
            <person name="Kronander E."/>
        </authorList>
    </citation>
    <scope>NUCLEOTIDE SEQUENCE [LARGE SCALE GENOMIC DNA]</scope>
</reference>
<dbReference type="InterPro" id="IPR018114">
    <property type="entry name" value="TRYPSIN_HIS"/>
</dbReference>
<accession>A0AAV1KK30</accession>
<dbReference type="PROSITE" id="PS00134">
    <property type="entry name" value="TRYPSIN_HIS"/>
    <property type="match status" value="1"/>
</dbReference>
<organism evidence="3 4">
    <name type="scientific">Parnassius mnemosyne</name>
    <name type="common">clouded apollo</name>
    <dbReference type="NCBI Taxonomy" id="213953"/>
    <lineage>
        <taxon>Eukaryota</taxon>
        <taxon>Metazoa</taxon>
        <taxon>Ecdysozoa</taxon>
        <taxon>Arthropoda</taxon>
        <taxon>Hexapoda</taxon>
        <taxon>Insecta</taxon>
        <taxon>Pterygota</taxon>
        <taxon>Neoptera</taxon>
        <taxon>Endopterygota</taxon>
        <taxon>Lepidoptera</taxon>
        <taxon>Glossata</taxon>
        <taxon>Ditrysia</taxon>
        <taxon>Papilionoidea</taxon>
        <taxon>Papilionidae</taxon>
        <taxon>Parnassiinae</taxon>
        <taxon>Parnassini</taxon>
        <taxon>Parnassius</taxon>
        <taxon>Driopa</taxon>
    </lineage>
</organism>
<keyword evidence="4" id="KW-1185">Reference proteome</keyword>
<dbReference type="AlphaFoldDB" id="A0AAV1KK30"/>
<dbReference type="SUPFAM" id="SSF50494">
    <property type="entry name" value="Trypsin-like serine proteases"/>
    <property type="match status" value="1"/>
</dbReference>
<evidence type="ECO:0000313" key="4">
    <source>
        <dbReference type="Proteomes" id="UP001314205"/>
    </source>
</evidence>
<dbReference type="Proteomes" id="UP001314205">
    <property type="component" value="Unassembled WGS sequence"/>
</dbReference>
<dbReference type="Pfam" id="PF00089">
    <property type="entry name" value="Trypsin"/>
    <property type="match status" value="1"/>
</dbReference>
<gene>
    <name evidence="3" type="ORF">PARMNEM_LOCUS4812</name>
</gene>
<dbReference type="GO" id="GO:0004252">
    <property type="term" value="F:serine-type endopeptidase activity"/>
    <property type="evidence" value="ECO:0007669"/>
    <property type="project" value="InterPro"/>
</dbReference>
<evidence type="ECO:0000256" key="1">
    <source>
        <dbReference type="SAM" id="SignalP"/>
    </source>
</evidence>
<evidence type="ECO:0000313" key="3">
    <source>
        <dbReference type="EMBL" id="CAK1583415.1"/>
    </source>
</evidence>
<dbReference type="GO" id="GO:0006508">
    <property type="term" value="P:proteolysis"/>
    <property type="evidence" value="ECO:0007669"/>
    <property type="project" value="InterPro"/>
</dbReference>
<dbReference type="EMBL" id="CAVLGL010000057">
    <property type="protein sequence ID" value="CAK1583415.1"/>
    <property type="molecule type" value="Genomic_DNA"/>
</dbReference>
<keyword evidence="1" id="KW-0732">Signal</keyword>
<dbReference type="InterPro" id="IPR043504">
    <property type="entry name" value="Peptidase_S1_PA_chymotrypsin"/>
</dbReference>
<proteinExistence type="predicted"/>
<feature type="signal peptide" evidence="1">
    <location>
        <begin position="1"/>
        <end position="20"/>
    </location>
</feature>
<dbReference type="InterPro" id="IPR001254">
    <property type="entry name" value="Trypsin_dom"/>
</dbReference>
<dbReference type="InterPro" id="IPR009003">
    <property type="entry name" value="Peptidase_S1_PA"/>
</dbReference>
<sequence>MHGIQFCLIFTLMFVKLLKCSDNRNRLIVNGEYAKIENFPHSVFLYMDCIKKWRCGSSILNQKILLTAAHCLEFCGSDGKIYAFAGHENINKVNI</sequence>
<evidence type="ECO:0000259" key="2">
    <source>
        <dbReference type="Pfam" id="PF00089"/>
    </source>
</evidence>
<dbReference type="Gene3D" id="2.40.10.10">
    <property type="entry name" value="Trypsin-like serine proteases"/>
    <property type="match status" value="1"/>
</dbReference>